<proteinExistence type="inferred from homology"/>
<reference evidence="9" key="1">
    <citation type="journal article" date="2019" name="Int. J. Syst. Evol. Microbiol.">
        <title>The Global Catalogue of Microorganisms (GCM) 10K type strain sequencing project: providing services to taxonomists for standard genome sequencing and annotation.</title>
        <authorList>
            <consortium name="The Broad Institute Genomics Platform"/>
            <consortium name="The Broad Institute Genome Sequencing Center for Infectious Disease"/>
            <person name="Wu L."/>
            <person name="Ma J."/>
        </authorList>
    </citation>
    <scope>NUCLEOTIDE SEQUENCE [LARGE SCALE GENOMIC DNA]</scope>
    <source>
        <strain evidence="9">CGMCC 1.12923</strain>
    </source>
</reference>
<dbReference type="InterPro" id="IPR036188">
    <property type="entry name" value="FAD/NAD-bd_sf"/>
</dbReference>
<dbReference type="Pfam" id="PF00732">
    <property type="entry name" value="GMC_oxred_N"/>
    <property type="match status" value="1"/>
</dbReference>
<accession>A0ABQ1RIT2</accession>
<dbReference type="EMBL" id="BMGJ01000010">
    <property type="protein sequence ID" value="GGD69685.1"/>
    <property type="molecule type" value="Genomic_DNA"/>
</dbReference>
<feature type="domain" description="Glucose-methanol-choline oxidoreductase C-terminal" evidence="7">
    <location>
        <begin position="430"/>
        <end position="546"/>
    </location>
</feature>
<evidence type="ECO:0000259" key="6">
    <source>
        <dbReference type="Pfam" id="PF00732"/>
    </source>
</evidence>
<evidence type="ECO:0000256" key="2">
    <source>
        <dbReference type="ARBA" id="ARBA00010790"/>
    </source>
</evidence>
<dbReference type="PANTHER" id="PTHR42784">
    <property type="entry name" value="PYRANOSE 2-OXIDASE"/>
    <property type="match status" value="1"/>
</dbReference>
<evidence type="ECO:0000256" key="1">
    <source>
        <dbReference type="ARBA" id="ARBA00001974"/>
    </source>
</evidence>
<comment type="similarity">
    <text evidence="2">Belongs to the GMC oxidoreductase family.</text>
</comment>
<comment type="cofactor">
    <cofactor evidence="1">
        <name>FAD</name>
        <dbReference type="ChEBI" id="CHEBI:57692"/>
    </cofactor>
</comment>
<dbReference type="SUPFAM" id="SSF54373">
    <property type="entry name" value="FAD-linked reductases, C-terminal domain"/>
    <property type="match status" value="1"/>
</dbReference>
<evidence type="ECO:0000256" key="4">
    <source>
        <dbReference type="ARBA" id="ARBA00022827"/>
    </source>
</evidence>
<dbReference type="PANTHER" id="PTHR42784:SF1">
    <property type="entry name" value="PYRANOSE 2-OXIDASE"/>
    <property type="match status" value="1"/>
</dbReference>
<evidence type="ECO:0000259" key="7">
    <source>
        <dbReference type="Pfam" id="PF05199"/>
    </source>
</evidence>
<comment type="caution">
    <text evidence="8">The sequence shown here is derived from an EMBL/GenBank/DDBJ whole genome shotgun (WGS) entry which is preliminary data.</text>
</comment>
<keyword evidence="3" id="KW-0285">Flavoprotein</keyword>
<sequence>MQTFDAIVIGSGITGGWAAKELTEAGLSVVVLERGRYVEHGADYHTAYKHDWQLPNHGLVSNDVKKRLYKQARTGYATNPDIAHWFVDDRQHPYQEQQRFDWIRGYHLGGRSLTWGRQCLRLSDIDFSANRVDGNGNDWPVRYKDIAPWYDKVEAFIGVSGEMMGLEQLPDGIYLPPMPLNRVERHMREVLNRQFNGRALTIGRVAHLIGSGDFGARQPCLYRGRCMRGCPTGGYFSSLSSTLPAARATGRLTIRSNTIASEIIYDEQKQRAIGVRTIDTNNHKKSAVYASVIFCCASAIASTALLLQSKSRRFPNGLGNDSGVLGHYLMDHHFKVGATATTTKFGDSYYQGFRPVGFHIPRFVNLKPREPDSSLDFIRGYGYQGYATRGDWRRGFKELSFGKAFRDDMLKPGPWQVALIGFGETLPGKGNRIYLDETRKDEWGLPTVVFDARFRENEQRMRSHMQSQAVEMLSACGFDNVQAYDEGSYPGQAIHEMGTARMGYDPKTSIVNQYNQVHTVKNVYITDGAFMCSGGYQNPSLTYMAFTARAAAHAVGQFKTGF</sequence>
<dbReference type="InterPro" id="IPR007867">
    <property type="entry name" value="GMC_OxRtase_C"/>
</dbReference>
<organism evidence="8 9">
    <name type="scientific">Lacimicrobium alkaliphilum</name>
    <dbReference type="NCBI Taxonomy" id="1526571"/>
    <lineage>
        <taxon>Bacteria</taxon>
        <taxon>Pseudomonadati</taxon>
        <taxon>Pseudomonadota</taxon>
        <taxon>Gammaproteobacteria</taxon>
        <taxon>Alteromonadales</taxon>
        <taxon>Alteromonadaceae</taxon>
        <taxon>Lacimicrobium</taxon>
    </lineage>
</organism>
<dbReference type="RefSeq" id="WP_099035248.1">
    <property type="nucleotide sequence ID" value="NZ_BMGJ01000010.1"/>
</dbReference>
<dbReference type="Gene3D" id="3.50.50.60">
    <property type="entry name" value="FAD/NAD(P)-binding domain"/>
    <property type="match status" value="2"/>
</dbReference>
<keyword evidence="5" id="KW-0560">Oxidoreductase</keyword>
<gene>
    <name evidence="8" type="ORF">GCM10011357_25920</name>
</gene>
<dbReference type="InterPro" id="IPR051473">
    <property type="entry name" value="P2Ox-like"/>
</dbReference>
<feature type="domain" description="Glucose-methanol-choline oxidoreductase N-terminal" evidence="6">
    <location>
        <begin position="6"/>
        <end position="332"/>
    </location>
</feature>
<dbReference type="Pfam" id="PF05199">
    <property type="entry name" value="GMC_oxred_C"/>
    <property type="match status" value="1"/>
</dbReference>
<keyword evidence="4" id="KW-0274">FAD</keyword>
<evidence type="ECO:0000256" key="3">
    <source>
        <dbReference type="ARBA" id="ARBA00022630"/>
    </source>
</evidence>
<dbReference type="SUPFAM" id="SSF51905">
    <property type="entry name" value="FAD/NAD(P)-binding domain"/>
    <property type="match status" value="1"/>
</dbReference>
<protein>
    <submittedName>
        <fullName evidence="8">GMC family oxidoreductase</fullName>
    </submittedName>
</protein>
<dbReference type="Proteomes" id="UP000614272">
    <property type="component" value="Unassembled WGS sequence"/>
</dbReference>
<name>A0ABQ1RIT2_9ALTE</name>
<evidence type="ECO:0000313" key="8">
    <source>
        <dbReference type="EMBL" id="GGD69685.1"/>
    </source>
</evidence>
<keyword evidence="9" id="KW-1185">Reference proteome</keyword>
<evidence type="ECO:0000313" key="9">
    <source>
        <dbReference type="Proteomes" id="UP000614272"/>
    </source>
</evidence>
<evidence type="ECO:0000256" key="5">
    <source>
        <dbReference type="ARBA" id="ARBA00023002"/>
    </source>
</evidence>
<dbReference type="InterPro" id="IPR000172">
    <property type="entry name" value="GMC_OxRdtase_N"/>
</dbReference>